<comment type="caution">
    <text evidence="12">The sequence shown here is derived from an EMBL/GenBank/DDBJ whole genome shotgun (WGS) entry which is preliminary data.</text>
</comment>
<keyword evidence="6" id="KW-0378">Hydrolase</keyword>
<dbReference type="RefSeq" id="WP_122980895.1">
    <property type="nucleotide sequence ID" value="NZ_BOMX01000009.1"/>
</dbReference>
<dbReference type="CDD" id="cd06163">
    <property type="entry name" value="S2P-M50_PDZ_RseP-like"/>
    <property type="match status" value="1"/>
</dbReference>
<reference evidence="12 13" key="1">
    <citation type="submission" date="2019-06" db="EMBL/GenBank/DDBJ databases">
        <title>Sequencing the genomes of 1000 actinobacteria strains.</title>
        <authorList>
            <person name="Klenk H.-P."/>
        </authorList>
    </citation>
    <scope>NUCLEOTIDE SEQUENCE [LARGE SCALE GENOMIC DNA]</scope>
    <source>
        <strain evidence="12 13">DSM 43866</strain>
    </source>
</reference>
<comment type="cofactor">
    <cofactor evidence="1">
        <name>Zn(2+)</name>
        <dbReference type="ChEBI" id="CHEBI:29105"/>
    </cofactor>
</comment>
<keyword evidence="5" id="KW-0812">Transmembrane</keyword>
<evidence type="ECO:0000256" key="6">
    <source>
        <dbReference type="ARBA" id="ARBA00022801"/>
    </source>
</evidence>
<evidence type="ECO:0000256" key="1">
    <source>
        <dbReference type="ARBA" id="ARBA00001947"/>
    </source>
</evidence>
<evidence type="ECO:0000256" key="10">
    <source>
        <dbReference type="ARBA" id="ARBA00023136"/>
    </source>
</evidence>
<feature type="domain" description="Peptidase M50" evidence="11">
    <location>
        <begin position="9"/>
        <end position="379"/>
    </location>
</feature>
<keyword evidence="10" id="KW-0472">Membrane</keyword>
<organism evidence="12 13">
    <name type="scientific">Actinoplanes teichomyceticus</name>
    <dbReference type="NCBI Taxonomy" id="1867"/>
    <lineage>
        <taxon>Bacteria</taxon>
        <taxon>Bacillati</taxon>
        <taxon>Actinomycetota</taxon>
        <taxon>Actinomycetes</taxon>
        <taxon>Micromonosporales</taxon>
        <taxon>Micromonosporaceae</taxon>
        <taxon>Actinoplanes</taxon>
    </lineage>
</organism>
<keyword evidence="9 12" id="KW-0482">Metalloprotease</keyword>
<dbReference type="GO" id="GO:0006508">
    <property type="term" value="P:proteolysis"/>
    <property type="evidence" value="ECO:0007669"/>
    <property type="project" value="UniProtKB-KW"/>
</dbReference>
<dbReference type="Proteomes" id="UP000320239">
    <property type="component" value="Unassembled WGS sequence"/>
</dbReference>
<evidence type="ECO:0000313" key="13">
    <source>
        <dbReference type="Proteomes" id="UP000320239"/>
    </source>
</evidence>
<dbReference type="InterPro" id="IPR008915">
    <property type="entry name" value="Peptidase_M50"/>
</dbReference>
<protein>
    <submittedName>
        <fullName evidence="12">RIP metalloprotease RseP</fullName>
    </submittedName>
</protein>
<accession>A0A561WNA5</accession>
<comment type="similarity">
    <text evidence="3">Belongs to the peptidase M50B family.</text>
</comment>
<dbReference type="Pfam" id="PF02163">
    <property type="entry name" value="Peptidase_M50"/>
    <property type="match status" value="1"/>
</dbReference>
<evidence type="ECO:0000256" key="9">
    <source>
        <dbReference type="ARBA" id="ARBA00023049"/>
    </source>
</evidence>
<dbReference type="GO" id="GO:0016020">
    <property type="term" value="C:membrane"/>
    <property type="evidence" value="ECO:0007669"/>
    <property type="project" value="UniProtKB-SubCell"/>
</dbReference>
<dbReference type="PANTHER" id="PTHR42837:SF2">
    <property type="entry name" value="MEMBRANE METALLOPROTEASE ARASP2, CHLOROPLASTIC-RELATED"/>
    <property type="match status" value="1"/>
</dbReference>
<keyword evidence="13" id="KW-1185">Reference proteome</keyword>
<dbReference type="GO" id="GO:0004222">
    <property type="term" value="F:metalloendopeptidase activity"/>
    <property type="evidence" value="ECO:0007669"/>
    <property type="project" value="InterPro"/>
</dbReference>
<keyword evidence="7" id="KW-0862">Zinc</keyword>
<proteinExistence type="inferred from homology"/>
<dbReference type="AlphaFoldDB" id="A0A561WNA5"/>
<gene>
    <name evidence="12" type="ORF">FHX34_101323</name>
</gene>
<evidence type="ECO:0000313" key="12">
    <source>
        <dbReference type="EMBL" id="TWG25357.1"/>
    </source>
</evidence>
<evidence type="ECO:0000256" key="4">
    <source>
        <dbReference type="ARBA" id="ARBA00022670"/>
    </source>
</evidence>
<evidence type="ECO:0000256" key="7">
    <source>
        <dbReference type="ARBA" id="ARBA00022833"/>
    </source>
</evidence>
<sequence length="429" mass="46784">MLFWLGAAAFALTILISVSLHELGHMITGKRLGMKVTKYFVGFGPTIFSFHRGETEYGLKAIPLGGFCKIVGMTPQDDDVAPEDQHRAMWRFPVWKRTIVMSAGSITHFMLALAGAWVMSVWVGLPNTGIPQTAQDQANAPAIIGVGDCYQLQSVFKTLDKAAQQAANEKCVPGVNGAVQSPAAAAGLQDRDRITKVGATPVATWGELTRTIRATKPGETVFEYVRDGQTRTATVNLISDQRAPLDDPEGPTTTVSVAGLSWNTDQPYVIRSSPAAAVPAAGHYGWYLVENSFKAMARIPEKIPALWNSITGDERDPDTPISVIGASRLGGEAIEKGVPEVFWQIFISLNVFIGLFNLLPLLPLDGGHIAIAWYERVRSWLYQRLRRPDPGRVDYYKLMPLTYAVILIGGAFTLLTATADIINPITIFK</sequence>
<dbReference type="Gene3D" id="2.30.42.10">
    <property type="match status" value="1"/>
</dbReference>
<dbReference type="SUPFAM" id="SSF50156">
    <property type="entry name" value="PDZ domain-like"/>
    <property type="match status" value="1"/>
</dbReference>
<keyword evidence="8" id="KW-1133">Transmembrane helix</keyword>
<dbReference type="OrthoDB" id="9782003at2"/>
<keyword evidence="4 12" id="KW-0645">Protease</keyword>
<evidence type="ECO:0000256" key="3">
    <source>
        <dbReference type="ARBA" id="ARBA00007931"/>
    </source>
</evidence>
<dbReference type="EMBL" id="VIWY01000001">
    <property type="protein sequence ID" value="TWG25357.1"/>
    <property type="molecule type" value="Genomic_DNA"/>
</dbReference>
<dbReference type="InterPro" id="IPR004387">
    <property type="entry name" value="Pept_M50_Zn"/>
</dbReference>
<dbReference type="PANTHER" id="PTHR42837">
    <property type="entry name" value="REGULATOR OF SIGMA-E PROTEASE RSEP"/>
    <property type="match status" value="1"/>
</dbReference>
<comment type="subcellular location">
    <subcellularLocation>
        <location evidence="2">Membrane</location>
        <topology evidence="2">Multi-pass membrane protein</topology>
    </subcellularLocation>
</comment>
<evidence type="ECO:0000259" key="11">
    <source>
        <dbReference type="Pfam" id="PF02163"/>
    </source>
</evidence>
<evidence type="ECO:0000256" key="5">
    <source>
        <dbReference type="ARBA" id="ARBA00022692"/>
    </source>
</evidence>
<dbReference type="InterPro" id="IPR036034">
    <property type="entry name" value="PDZ_sf"/>
</dbReference>
<evidence type="ECO:0000256" key="2">
    <source>
        <dbReference type="ARBA" id="ARBA00004141"/>
    </source>
</evidence>
<evidence type="ECO:0000256" key="8">
    <source>
        <dbReference type="ARBA" id="ARBA00022989"/>
    </source>
</evidence>
<name>A0A561WNA5_ACTTI</name>